<dbReference type="EMBL" id="KV784370">
    <property type="protein sequence ID" value="OEU10841.1"/>
    <property type="molecule type" value="Genomic_DNA"/>
</dbReference>
<dbReference type="AlphaFoldDB" id="A0A1E7EY03"/>
<dbReference type="OrthoDB" id="123721at2759"/>
<dbReference type="KEGG" id="fcy:FRACYDRAFT_246713"/>
<dbReference type="InParanoid" id="A0A1E7EY03"/>
<proteinExistence type="predicted"/>
<gene>
    <name evidence="1" type="ORF">FRACYDRAFT_246713</name>
</gene>
<accession>A0A1E7EY03</accession>
<dbReference type="Proteomes" id="UP000095751">
    <property type="component" value="Unassembled WGS sequence"/>
</dbReference>
<reference evidence="1 2" key="1">
    <citation type="submission" date="2016-09" db="EMBL/GenBank/DDBJ databases">
        <title>Extensive genetic diversity and differential bi-allelic expression allows diatom success in the polar Southern Ocean.</title>
        <authorList>
            <consortium name="DOE Joint Genome Institute"/>
            <person name="Mock T."/>
            <person name="Otillar R.P."/>
            <person name="Strauss J."/>
            <person name="Dupont C."/>
            <person name="Frickenhaus S."/>
            <person name="Maumus F."/>
            <person name="Mcmullan M."/>
            <person name="Sanges R."/>
            <person name="Schmutz J."/>
            <person name="Toseland A."/>
            <person name="Valas R."/>
            <person name="Veluchamy A."/>
            <person name="Ward B.J."/>
            <person name="Allen A."/>
            <person name="Barry K."/>
            <person name="Falciatore A."/>
            <person name="Ferrante M."/>
            <person name="Fortunato A.E."/>
            <person name="Gloeckner G."/>
            <person name="Gruber A."/>
            <person name="Hipkin R."/>
            <person name="Janech M."/>
            <person name="Kroth P."/>
            <person name="Leese F."/>
            <person name="Lindquist E."/>
            <person name="Lyon B.R."/>
            <person name="Martin J."/>
            <person name="Mayer C."/>
            <person name="Parker M."/>
            <person name="Quesneville H."/>
            <person name="Raymond J."/>
            <person name="Uhlig C."/>
            <person name="Valentin K.U."/>
            <person name="Worden A.Z."/>
            <person name="Armbrust E.V."/>
            <person name="Bowler C."/>
            <person name="Green B."/>
            <person name="Moulton V."/>
            <person name="Van Oosterhout C."/>
            <person name="Grigoriev I."/>
        </authorList>
    </citation>
    <scope>NUCLEOTIDE SEQUENCE [LARGE SCALE GENOMIC DNA]</scope>
    <source>
        <strain evidence="1 2">CCMP1102</strain>
    </source>
</reference>
<keyword evidence="2" id="KW-1185">Reference proteome</keyword>
<sequence length="225" mass="25620">MHDLQCVAGDVGNVSLASFPTEKLYIIVGPEFGPELAGKGRILSKSVYGTKTGAVQFHGSLSAKLRRIHFLPSRADPDLWMRKTAEGGYYYILQDTLMMFCIFQRIRRKLFTTLKIYTLKGVGYPQFYLGYVDADHARNYGRESFRFVRQSQDADINMLFRKQQFLCSLHEVAKNWDTKCDDTCCVVKALFSLHEVAQLGDIKCDDTCCFVNSYVLCMKSVKLGQ</sequence>
<organism evidence="1 2">
    <name type="scientific">Fragilariopsis cylindrus CCMP1102</name>
    <dbReference type="NCBI Taxonomy" id="635003"/>
    <lineage>
        <taxon>Eukaryota</taxon>
        <taxon>Sar</taxon>
        <taxon>Stramenopiles</taxon>
        <taxon>Ochrophyta</taxon>
        <taxon>Bacillariophyta</taxon>
        <taxon>Bacillariophyceae</taxon>
        <taxon>Bacillariophycidae</taxon>
        <taxon>Bacillariales</taxon>
        <taxon>Bacillariaceae</taxon>
        <taxon>Fragilariopsis</taxon>
    </lineage>
</organism>
<evidence type="ECO:0000313" key="1">
    <source>
        <dbReference type="EMBL" id="OEU10841.1"/>
    </source>
</evidence>
<protein>
    <submittedName>
        <fullName evidence="1">Uncharacterized protein</fullName>
    </submittedName>
</protein>
<evidence type="ECO:0000313" key="2">
    <source>
        <dbReference type="Proteomes" id="UP000095751"/>
    </source>
</evidence>
<name>A0A1E7EY03_9STRA</name>